<dbReference type="InterPro" id="IPR001789">
    <property type="entry name" value="Sig_transdc_resp-reg_receiver"/>
</dbReference>
<evidence type="ECO:0000256" key="10">
    <source>
        <dbReference type="ARBA" id="ARBA00068150"/>
    </source>
</evidence>
<dbReference type="InterPro" id="IPR003661">
    <property type="entry name" value="HisK_dim/P_dom"/>
</dbReference>
<dbReference type="Pfam" id="PF00512">
    <property type="entry name" value="HisKA"/>
    <property type="match status" value="1"/>
</dbReference>
<feature type="coiled-coil region" evidence="12">
    <location>
        <begin position="1"/>
        <end position="35"/>
    </location>
</feature>
<keyword evidence="6" id="KW-0418">Kinase</keyword>
<dbReference type="PANTHER" id="PTHR45339">
    <property type="entry name" value="HYBRID SIGNAL TRANSDUCTION HISTIDINE KINASE J"/>
    <property type="match status" value="1"/>
</dbReference>
<dbReference type="InterPro" id="IPR013655">
    <property type="entry name" value="PAS_fold_3"/>
</dbReference>
<keyword evidence="7" id="KW-0067">ATP-binding</keyword>
<dbReference type="FunFam" id="3.30.565.10:FF:000010">
    <property type="entry name" value="Sensor histidine kinase RcsC"/>
    <property type="match status" value="1"/>
</dbReference>
<dbReference type="Pfam" id="PF00989">
    <property type="entry name" value="PAS"/>
    <property type="match status" value="1"/>
</dbReference>
<comment type="subunit">
    <text evidence="9">At low DSF concentrations, interacts with RpfF.</text>
</comment>
<dbReference type="SMART" id="SM00091">
    <property type="entry name" value="PAS"/>
    <property type="match status" value="2"/>
</dbReference>
<feature type="coiled-coil region" evidence="12">
    <location>
        <begin position="479"/>
        <end position="509"/>
    </location>
</feature>
<dbReference type="CDD" id="cd00082">
    <property type="entry name" value="HisKA"/>
    <property type="match status" value="1"/>
</dbReference>
<organism evidence="17 18">
    <name type="scientific">Pseudodesulfovibrio senegalensis</name>
    <dbReference type="NCBI Taxonomy" id="1721087"/>
    <lineage>
        <taxon>Bacteria</taxon>
        <taxon>Pseudomonadati</taxon>
        <taxon>Thermodesulfobacteriota</taxon>
        <taxon>Desulfovibrionia</taxon>
        <taxon>Desulfovibrionales</taxon>
        <taxon>Desulfovibrionaceae</taxon>
    </lineage>
</organism>
<keyword evidence="3 11" id="KW-0597">Phosphoprotein</keyword>
<keyword evidence="8" id="KW-0902">Two-component regulatory system</keyword>
<dbReference type="Gene3D" id="3.30.565.10">
    <property type="entry name" value="Histidine kinase-like ATPase, C-terminal domain"/>
    <property type="match status" value="1"/>
</dbReference>
<dbReference type="InterPro" id="IPR000700">
    <property type="entry name" value="PAS-assoc_C"/>
</dbReference>
<name>A0A6N6N291_9BACT</name>
<dbReference type="InterPro" id="IPR036890">
    <property type="entry name" value="HATPase_C_sf"/>
</dbReference>
<dbReference type="EC" id="2.7.13.3" evidence="2"/>
<reference evidence="17 18" key="1">
    <citation type="journal article" date="2017" name="Int. J. Syst. Evol. Microbiol.">
        <title>Desulfovibrio senegalensis sp. nov., a mesophilic sulfate reducer isolated from marine sediment.</title>
        <authorList>
            <person name="Thioye A."/>
            <person name="Gam Z.B.A."/>
            <person name="Mbengue M."/>
            <person name="Cayol J.L."/>
            <person name="Joseph-Bartoli M."/>
            <person name="Toure-Kane C."/>
            <person name="Labat M."/>
        </authorList>
    </citation>
    <scope>NUCLEOTIDE SEQUENCE [LARGE SCALE GENOMIC DNA]</scope>
    <source>
        <strain evidence="17 18">DSM 101509</strain>
    </source>
</reference>
<feature type="domain" description="Histidine kinase" evidence="13">
    <location>
        <begin position="509"/>
        <end position="731"/>
    </location>
</feature>
<evidence type="ECO:0000256" key="4">
    <source>
        <dbReference type="ARBA" id="ARBA00022679"/>
    </source>
</evidence>
<comment type="catalytic activity">
    <reaction evidence="1">
        <text>ATP + protein L-histidine = ADP + protein N-phospho-L-histidine.</text>
        <dbReference type="EC" id="2.7.13.3"/>
    </reaction>
</comment>
<dbReference type="PROSITE" id="PS50113">
    <property type="entry name" value="PAC"/>
    <property type="match status" value="1"/>
</dbReference>
<evidence type="ECO:0000256" key="11">
    <source>
        <dbReference type="PROSITE-ProRule" id="PRU00169"/>
    </source>
</evidence>
<proteinExistence type="predicted"/>
<dbReference type="PANTHER" id="PTHR45339:SF5">
    <property type="entry name" value="HISTIDINE KINASE"/>
    <property type="match status" value="1"/>
</dbReference>
<evidence type="ECO:0000256" key="8">
    <source>
        <dbReference type="ARBA" id="ARBA00023012"/>
    </source>
</evidence>
<dbReference type="InterPro" id="IPR004358">
    <property type="entry name" value="Sig_transdc_His_kin-like_C"/>
</dbReference>
<dbReference type="SUPFAM" id="SSF52172">
    <property type="entry name" value="CheY-like"/>
    <property type="match status" value="1"/>
</dbReference>
<feature type="domain" description="PAC" evidence="16">
    <location>
        <begin position="313"/>
        <end position="363"/>
    </location>
</feature>
<feature type="domain" description="PAS" evidence="15">
    <location>
        <begin position="238"/>
        <end position="291"/>
    </location>
</feature>
<dbReference type="RefSeq" id="WP_151151278.1">
    <property type="nucleotide sequence ID" value="NZ_WAIE01000004.1"/>
</dbReference>
<gene>
    <name evidence="17" type="ORF">F8A88_11405</name>
</gene>
<feature type="domain" description="PAS" evidence="15">
    <location>
        <begin position="364"/>
        <end position="419"/>
    </location>
</feature>
<dbReference type="GO" id="GO:0005524">
    <property type="term" value="F:ATP binding"/>
    <property type="evidence" value="ECO:0007669"/>
    <property type="project" value="UniProtKB-KW"/>
</dbReference>
<dbReference type="SUPFAM" id="SSF55874">
    <property type="entry name" value="ATPase domain of HSP90 chaperone/DNA topoisomerase II/histidine kinase"/>
    <property type="match status" value="1"/>
</dbReference>
<dbReference type="CDD" id="cd17546">
    <property type="entry name" value="REC_hyHK_CKI1_RcsC-like"/>
    <property type="match status" value="1"/>
</dbReference>
<evidence type="ECO:0000256" key="5">
    <source>
        <dbReference type="ARBA" id="ARBA00022741"/>
    </source>
</evidence>
<dbReference type="CDD" id="cd16922">
    <property type="entry name" value="HATPase_EvgS-ArcB-TorS-like"/>
    <property type="match status" value="1"/>
</dbReference>
<feature type="domain" description="Response regulatory" evidence="14">
    <location>
        <begin position="754"/>
        <end position="873"/>
    </location>
</feature>
<dbReference type="NCBIfam" id="TIGR00229">
    <property type="entry name" value="sensory_box"/>
    <property type="match status" value="2"/>
</dbReference>
<evidence type="ECO:0000259" key="15">
    <source>
        <dbReference type="PROSITE" id="PS50112"/>
    </source>
</evidence>
<evidence type="ECO:0000256" key="1">
    <source>
        <dbReference type="ARBA" id="ARBA00000085"/>
    </source>
</evidence>
<evidence type="ECO:0000256" key="9">
    <source>
        <dbReference type="ARBA" id="ARBA00064003"/>
    </source>
</evidence>
<dbReference type="Gene3D" id="3.40.50.2300">
    <property type="match status" value="1"/>
</dbReference>
<evidence type="ECO:0000313" key="17">
    <source>
        <dbReference type="EMBL" id="KAB1441535.1"/>
    </source>
</evidence>
<dbReference type="SUPFAM" id="SSF47384">
    <property type="entry name" value="Homodimeric domain of signal transducing histidine kinase"/>
    <property type="match status" value="1"/>
</dbReference>
<keyword evidence="18" id="KW-1185">Reference proteome</keyword>
<sequence length="876" mass="97782">MSKTNRDQKGLKAELEQARARVAELERRLKDVSGIEEQGAQTMNSTLSTEEFRAILDIDAIQAMMEDFHRITGFLVALLDTAGVVHVAVGWQDICTKFHRVNPDTAANCLKSDTVLAQDLKPGQFSLYKCRNHLWDMASPVMVGDRHAGNIFFGQFMLEDEEPDRDFFRSQARRYGFDESAYLDALDRVPRLSRDRVDAVMSFYVKLAEMLAESGVARWKLTQTVSHLNEVRLRLQQSEQRYKALFAAVSDPVLVADRKTGIIVECNKAAVNYFGRSREQIIGSPQHELHPPQTPMKHGVTEDFKRHVTDPNHSEEVWLLAAGGEPRLAEVSAVTFEIGESCLILGLFRDITERKKAEEALKASEQQFRGLLENVDMVAVQGYDVERKVIFWNAASERLYGYSAEEALGRKLEDLIIPEPMRAEVVGLVTDWIENGNAIPAGELQLLRKDGSLVPVHSSHVKQEDSQGNWAMYCIDVELTDIKKAHDQLLKAKEEAEAANKAKSEFLANMSHEIRTPMNGIIGMLQLLQTTELDNEQKEYSLMALQSSNRLTRLLADILDLSRVEASRLEIRSEPFDLSEVLDQCMELFTPTTKQSDVLLNVDIHPDVQRRVVGDPARLQQLLFNIIGNALKFTHSGQILVAASPLPAMEKEQARVLFSISDTGIGISDDTLDTLFTPFTQGSQGYTRTHQGAGLGLSICKRLIELMGGNISVESELGKGTTVHFTITFLRDATPSSTGEFAEVGTRLMGTTGKILLAEDDRISTMTAVKQMGKMGFEVTSVENGRQVLETLRKESFDLILMDVQMPVIDGVETTRMIRAGDAGEKNNGIPIVAMTAYAMEGDRDKFLAAGMNDYLAKPVDMDELEQTIERMMGKE</sequence>
<dbReference type="InterPro" id="IPR000014">
    <property type="entry name" value="PAS"/>
</dbReference>
<dbReference type="Pfam" id="PF00072">
    <property type="entry name" value="Response_reg"/>
    <property type="match status" value="1"/>
</dbReference>
<dbReference type="PROSITE" id="PS50109">
    <property type="entry name" value="HIS_KIN"/>
    <property type="match status" value="1"/>
</dbReference>
<dbReference type="InterPro" id="IPR003594">
    <property type="entry name" value="HATPase_dom"/>
</dbReference>
<dbReference type="InterPro" id="IPR005467">
    <property type="entry name" value="His_kinase_dom"/>
</dbReference>
<evidence type="ECO:0000256" key="12">
    <source>
        <dbReference type="SAM" id="Coils"/>
    </source>
</evidence>
<dbReference type="Gene3D" id="1.10.287.130">
    <property type="match status" value="1"/>
</dbReference>
<dbReference type="InterPro" id="IPR018771">
    <property type="entry name" value="PocR_dom"/>
</dbReference>
<dbReference type="SMART" id="SM00448">
    <property type="entry name" value="REC"/>
    <property type="match status" value="1"/>
</dbReference>
<dbReference type="InterPro" id="IPR013767">
    <property type="entry name" value="PAS_fold"/>
</dbReference>
<dbReference type="Pfam" id="PF10114">
    <property type="entry name" value="PocR"/>
    <property type="match status" value="1"/>
</dbReference>
<dbReference type="GO" id="GO:0000155">
    <property type="term" value="F:phosphorelay sensor kinase activity"/>
    <property type="evidence" value="ECO:0007669"/>
    <property type="project" value="InterPro"/>
</dbReference>
<evidence type="ECO:0000259" key="14">
    <source>
        <dbReference type="PROSITE" id="PS50110"/>
    </source>
</evidence>
<evidence type="ECO:0000313" key="18">
    <source>
        <dbReference type="Proteomes" id="UP000438699"/>
    </source>
</evidence>
<evidence type="ECO:0000256" key="2">
    <source>
        <dbReference type="ARBA" id="ARBA00012438"/>
    </source>
</evidence>
<dbReference type="EMBL" id="WAIE01000004">
    <property type="protein sequence ID" value="KAB1441535.1"/>
    <property type="molecule type" value="Genomic_DNA"/>
</dbReference>
<keyword evidence="5" id="KW-0547">Nucleotide-binding</keyword>
<dbReference type="Pfam" id="PF02518">
    <property type="entry name" value="HATPase_c"/>
    <property type="match status" value="1"/>
</dbReference>
<feature type="modified residue" description="4-aspartylphosphate" evidence="11">
    <location>
        <position position="803"/>
    </location>
</feature>
<dbReference type="InterPro" id="IPR035965">
    <property type="entry name" value="PAS-like_dom_sf"/>
</dbReference>
<evidence type="ECO:0000256" key="3">
    <source>
        <dbReference type="ARBA" id="ARBA00022553"/>
    </source>
</evidence>
<dbReference type="SUPFAM" id="SSF55785">
    <property type="entry name" value="PYP-like sensor domain (PAS domain)"/>
    <property type="match status" value="2"/>
</dbReference>
<dbReference type="Pfam" id="PF08447">
    <property type="entry name" value="PAS_3"/>
    <property type="match status" value="1"/>
</dbReference>
<dbReference type="Gene3D" id="3.30.450.20">
    <property type="entry name" value="PAS domain"/>
    <property type="match status" value="2"/>
</dbReference>
<evidence type="ECO:0000256" key="6">
    <source>
        <dbReference type="ARBA" id="ARBA00022777"/>
    </source>
</evidence>
<keyword evidence="12" id="KW-0175">Coiled coil</keyword>
<evidence type="ECO:0000256" key="7">
    <source>
        <dbReference type="ARBA" id="ARBA00022840"/>
    </source>
</evidence>
<protein>
    <recommendedName>
        <fullName evidence="10">Sensory/regulatory protein RpfC</fullName>
        <ecNumber evidence="2">2.7.13.3</ecNumber>
    </recommendedName>
</protein>
<dbReference type="PROSITE" id="PS50110">
    <property type="entry name" value="RESPONSE_REGULATORY"/>
    <property type="match status" value="1"/>
</dbReference>
<dbReference type="Proteomes" id="UP000438699">
    <property type="component" value="Unassembled WGS sequence"/>
</dbReference>
<dbReference type="FunFam" id="1.10.287.130:FF:000002">
    <property type="entry name" value="Two-component osmosensing histidine kinase"/>
    <property type="match status" value="1"/>
</dbReference>
<keyword evidence="4" id="KW-0808">Transferase</keyword>
<dbReference type="CDD" id="cd00130">
    <property type="entry name" value="PAS"/>
    <property type="match status" value="2"/>
</dbReference>
<accession>A0A6N6N291</accession>
<dbReference type="PROSITE" id="PS50112">
    <property type="entry name" value="PAS"/>
    <property type="match status" value="2"/>
</dbReference>
<dbReference type="AlphaFoldDB" id="A0A6N6N291"/>
<dbReference type="InterPro" id="IPR036097">
    <property type="entry name" value="HisK_dim/P_sf"/>
</dbReference>
<evidence type="ECO:0000259" key="16">
    <source>
        <dbReference type="PROSITE" id="PS50113"/>
    </source>
</evidence>
<dbReference type="SMART" id="SM00388">
    <property type="entry name" value="HisKA"/>
    <property type="match status" value="1"/>
</dbReference>
<dbReference type="InterPro" id="IPR011006">
    <property type="entry name" value="CheY-like_superfamily"/>
</dbReference>
<dbReference type="OrthoDB" id="5437500at2"/>
<dbReference type="SMART" id="SM00387">
    <property type="entry name" value="HATPase_c"/>
    <property type="match status" value="1"/>
</dbReference>
<comment type="caution">
    <text evidence="17">The sequence shown here is derived from an EMBL/GenBank/DDBJ whole genome shotgun (WGS) entry which is preliminary data.</text>
</comment>
<evidence type="ECO:0000259" key="13">
    <source>
        <dbReference type="PROSITE" id="PS50109"/>
    </source>
</evidence>
<dbReference type="PRINTS" id="PR00344">
    <property type="entry name" value="BCTRLSENSOR"/>
</dbReference>